<feature type="transmembrane region" description="Helical" evidence="1">
    <location>
        <begin position="7"/>
        <end position="27"/>
    </location>
</feature>
<reference evidence="2 3" key="1">
    <citation type="submission" date="2018-10" db="EMBL/GenBank/DDBJ databases">
        <title>Genomic Encyclopedia of Type Strains, Phase IV (KMG-IV): sequencing the most valuable type-strain genomes for metagenomic binning, comparative biology and taxonomic classification.</title>
        <authorList>
            <person name="Goeker M."/>
        </authorList>
    </citation>
    <scope>NUCLEOTIDE SEQUENCE [LARGE SCALE GENOMIC DNA]</scope>
    <source>
        <strain evidence="2 3">DSM 25586</strain>
    </source>
</reference>
<sequence length="230" mass="24617">MRDRRKRLIYLAVSAAIYAVSLVFRIRHSIATGGSLSDSLAAIGLGVLIVVVITGTVLAISKFTQNAALARLRAEHPGALIVRTLWNSTLANPFLPAARKQSSARVTGYYVGLVIDDQGIGIIRMTRRPAEFGFISWERVRSVQIGQAPLSLIGRRTRPTIMIAYEDDPGPFLTRIEVLVIGKGDRAAAAGLPGTILSRRPAGTGIPVPSTWLPPAIPSAPMEPSGHVVP</sequence>
<organism evidence="2 3">
    <name type="scientific">Arthrobacter oryzae</name>
    <dbReference type="NCBI Taxonomy" id="409290"/>
    <lineage>
        <taxon>Bacteria</taxon>
        <taxon>Bacillati</taxon>
        <taxon>Actinomycetota</taxon>
        <taxon>Actinomycetes</taxon>
        <taxon>Micrococcales</taxon>
        <taxon>Micrococcaceae</taxon>
        <taxon>Arthrobacter</taxon>
    </lineage>
</organism>
<protein>
    <submittedName>
        <fullName evidence="2">Uncharacterized protein</fullName>
    </submittedName>
</protein>
<keyword evidence="1" id="KW-0812">Transmembrane</keyword>
<dbReference type="Proteomes" id="UP000276055">
    <property type="component" value="Unassembled WGS sequence"/>
</dbReference>
<gene>
    <name evidence="2" type="ORF">C8D78_2649</name>
</gene>
<evidence type="ECO:0000313" key="2">
    <source>
        <dbReference type="EMBL" id="RKR18908.1"/>
    </source>
</evidence>
<keyword evidence="1" id="KW-0472">Membrane</keyword>
<evidence type="ECO:0000313" key="3">
    <source>
        <dbReference type="Proteomes" id="UP000276055"/>
    </source>
</evidence>
<feature type="transmembrane region" description="Helical" evidence="1">
    <location>
        <begin position="39"/>
        <end position="61"/>
    </location>
</feature>
<keyword evidence="1" id="KW-1133">Transmembrane helix</keyword>
<name>A0A495EPJ0_9MICC</name>
<evidence type="ECO:0000256" key="1">
    <source>
        <dbReference type="SAM" id="Phobius"/>
    </source>
</evidence>
<dbReference type="EMBL" id="RBIR01000005">
    <property type="protein sequence ID" value="RKR18908.1"/>
    <property type="molecule type" value="Genomic_DNA"/>
</dbReference>
<comment type="caution">
    <text evidence="2">The sequence shown here is derived from an EMBL/GenBank/DDBJ whole genome shotgun (WGS) entry which is preliminary data.</text>
</comment>
<accession>A0A495EPJ0</accession>
<dbReference type="RefSeq" id="WP_120954318.1">
    <property type="nucleotide sequence ID" value="NZ_RBIR01000005.1"/>
</dbReference>
<dbReference type="OrthoDB" id="4941129at2"/>
<proteinExistence type="predicted"/>
<dbReference type="AlphaFoldDB" id="A0A495EPJ0"/>